<dbReference type="InterPro" id="IPR002017">
    <property type="entry name" value="Spectrin_repeat"/>
</dbReference>
<sequence length="1258" mass="136900">MPWRVTTGNLPKISLPLKSTPTCSSALNIECAWANLSSAIHTAASESLGLTKKHHQDWFDSNSAEIQHLLEAKRKAYTSHISNPQSSSFLSRWKAICVETQSQLRTMENEWWLKKTHEIQAVADSNNTHVFYQAVKSLHGPRKHTISPVRIPPLSRTAVTDEDASLADRRTKESHIALDIRHHQKQAHGAVSLWGAGDCVLQSAERDQPPLPVETARVCRTSSRSQSTGSSTGAMGKPLSRPDCLRKRPRCLGAREEQEVYMEDCYVPQRSIYDTMRINEHIDQGSGAGEGSTLSSNGTLGVGVGAGAGAGGSTKRLDERVIFDSLKLTVEAESRSPVGGPMGGAGGGGSVSPSVSSTGSAPSTGVGVATRRRSDKRDRWSWRAFTPPERPEVSPAPLLPTALTPSTPPLISPYLGERDSPILDQDLDTVPLLPLLPPEPEPDTCTWPRRLMGRRRTVSQGGVLHKLPILPPLPPLLAEQSEVDEESLRLLDTPSSLSQEPEVVTPAGSGELRFEEYECRVLQGGAQSEEVGWEEVLQKVDSLSACGSHDPLPGQGGEEPTQSTPPVDPPSPAHPRPNSAELRGQDEKEEEEISLKTETDQNEELGSERTRESDSSGIQVSNPEQGTQSDSTSHAERLEYDSDLSSATSLDREEDKERGVGGVWLEICQDSLPLDSPSPENPYSDCENEGGASEESAAHTCDGQSQGEGEREQGIERGPQEVTTSDLQDLSTGGERQGDPAVTVLTAPRADSPPPSRMDSPLPLSPSKHEVRGSGLDSQDADAFVVTDSFVYLAVSALPPFPPNLPLFPLQECAPPTPLLLLQPRPDLEEIDFLSTDSFVYLAAPERQALAGDGSSGGNSPDSDSEGGQSGVDFVLGSTGDSDSDASDSGPDPAVPGWDQWEELEPTILPGLFCEDPSEQGILEPRGPDSGTAQGEERAELSASASREEGERETPREVEGVAWGPEQFLDRAWVPTALFWETHKNLEPWLEETEALLSCLPSPAIDLETLRRQQDQIRVLKESIAGHQCHVDKLLLIGPMLDPDGQEGAMMKQGYSTVEQRYRAIKEGARGHSATLDEAISQSSQFHGKMEPLLETLERAVQRLRQRPPVAVELGKIREQLAVHRAAGLELEKLLPSYNSLCSRGENPTAHVPHANPADPASHVVRSQLRRLRALWEEIRQRAQEREGKLLEVLDLAGKFWTKSRGLVGMLRDAQDITKKLEDPALSPRPIRQQLETTKASILREHWGNCMNTKSSVY</sequence>
<feature type="region of interest" description="Disordered" evidence="1">
    <location>
        <begin position="911"/>
        <end position="959"/>
    </location>
</feature>
<dbReference type="Proteomes" id="UP001221898">
    <property type="component" value="Unassembled WGS sequence"/>
</dbReference>
<feature type="compositionally biased region" description="Low complexity" evidence="1">
    <location>
        <begin position="220"/>
        <end position="233"/>
    </location>
</feature>
<feature type="compositionally biased region" description="Basic and acidic residues" evidence="1">
    <location>
        <begin position="708"/>
        <end position="719"/>
    </location>
</feature>
<evidence type="ECO:0000256" key="1">
    <source>
        <dbReference type="SAM" id="MobiDB-lite"/>
    </source>
</evidence>
<evidence type="ECO:0000313" key="3">
    <source>
        <dbReference type="Proteomes" id="UP001221898"/>
    </source>
</evidence>
<proteinExistence type="predicted"/>
<dbReference type="Pfam" id="PF00435">
    <property type="entry name" value="Spectrin"/>
    <property type="match status" value="1"/>
</dbReference>
<feature type="compositionally biased region" description="Polar residues" evidence="1">
    <location>
        <begin position="722"/>
        <end position="731"/>
    </location>
</feature>
<keyword evidence="3" id="KW-1185">Reference proteome</keyword>
<dbReference type="InterPro" id="IPR018159">
    <property type="entry name" value="Spectrin/alpha-actinin"/>
</dbReference>
<feature type="compositionally biased region" description="Basic and acidic residues" evidence="1">
    <location>
        <begin position="650"/>
        <end position="659"/>
    </location>
</feature>
<protein>
    <submittedName>
        <fullName evidence="2">Uncharacterized protein</fullName>
    </submittedName>
</protein>
<feature type="region of interest" description="Disordered" evidence="1">
    <location>
        <begin position="217"/>
        <end position="242"/>
    </location>
</feature>
<gene>
    <name evidence="2" type="ORF">AAFF_G00431090</name>
</gene>
<dbReference type="SUPFAM" id="SSF46966">
    <property type="entry name" value="Spectrin repeat"/>
    <property type="match status" value="2"/>
</dbReference>
<reference evidence="2" key="1">
    <citation type="journal article" date="2023" name="Science">
        <title>Genome structures resolve the early diversification of teleost fishes.</title>
        <authorList>
            <person name="Parey E."/>
            <person name="Louis A."/>
            <person name="Montfort J."/>
            <person name="Bouchez O."/>
            <person name="Roques C."/>
            <person name="Iampietro C."/>
            <person name="Lluch J."/>
            <person name="Castinel A."/>
            <person name="Donnadieu C."/>
            <person name="Desvignes T."/>
            <person name="Floi Bucao C."/>
            <person name="Jouanno E."/>
            <person name="Wen M."/>
            <person name="Mejri S."/>
            <person name="Dirks R."/>
            <person name="Jansen H."/>
            <person name="Henkel C."/>
            <person name="Chen W.J."/>
            <person name="Zahm M."/>
            <person name="Cabau C."/>
            <person name="Klopp C."/>
            <person name="Thompson A.W."/>
            <person name="Robinson-Rechavi M."/>
            <person name="Braasch I."/>
            <person name="Lecointre G."/>
            <person name="Bobe J."/>
            <person name="Postlethwait J.H."/>
            <person name="Berthelot C."/>
            <person name="Roest Crollius H."/>
            <person name="Guiguen Y."/>
        </authorList>
    </citation>
    <scope>NUCLEOTIDE SEQUENCE</scope>
    <source>
        <strain evidence="2">NC1722</strain>
    </source>
</reference>
<feature type="compositionally biased region" description="Low complexity" evidence="1">
    <location>
        <begin position="351"/>
        <end position="368"/>
    </location>
</feature>
<feature type="compositionally biased region" description="Polar residues" evidence="1">
    <location>
        <begin position="615"/>
        <end position="632"/>
    </location>
</feature>
<feature type="region of interest" description="Disordered" evidence="1">
    <location>
        <begin position="334"/>
        <end position="379"/>
    </location>
</feature>
<feature type="compositionally biased region" description="Pro residues" evidence="1">
    <location>
        <begin position="566"/>
        <end position="575"/>
    </location>
</feature>
<dbReference type="Gene3D" id="1.20.58.60">
    <property type="match status" value="2"/>
</dbReference>
<accession>A0AAD7S981</accession>
<feature type="compositionally biased region" description="Low complexity" evidence="1">
    <location>
        <begin position="877"/>
        <end position="892"/>
    </location>
</feature>
<evidence type="ECO:0000313" key="2">
    <source>
        <dbReference type="EMBL" id="KAJ8398032.1"/>
    </source>
</evidence>
<feature type="compositionally biased region" description="Gly residues" evidence="1">
    <location>
        <begin position="340"/>
        <end position="350"/>
    </location>
</feature>
<feature type="region of interest" description="Disordered" evidence="1">
    <location>
        <begin position="850"/>
        <end position="899"/>
    </location>
</feature>
<comment type="caution">
    <text evidence="2">The sequence shown here is derived from an EMBL/GenBank/DDBJ whole genome shotgun (WGS) entry which is preliminary data.</text>
</comment>
<organism evidence="2 3">
    <name type="scientific">Aldrovandia affinis</name>
    <dbReference type="NCBI Taxonomy" id="143900"/>
    <lineage>
        <taxon>Eukaryota</taxon>
        <taxon>Metazoa</taxon>
        <taxon>Chordata</taxon>
        <taxon>Craniata</taxon>
        <taxon>Vertebrata</taxon>
        <taxon>Euteleostomi</taxon>
        <taxon>Actinopterygii</taxon>
        <taxon>Neopterygii</taxon>
        <taxon>Teleostei</taxon>
        <taxon>Notacanthiformes</taxon>
        <taxon>Halosauridae</taxon>
        <taxon>Aldrovandia</taxon>
    </lineage>
</organism>
<feature type="region of interest" description="Disordered" evidence="1">
    <location>
        <begin position="542"/>
        <end position="778"/>
    </location>
</feature>
<dbReference type="SMART" id="SM00150">
    <property type="entry name" value="SPEC"/>
    <property type="match status" value="2"/>
</dbReference>
<dbReference type="EMBL" id="JAINUG010000093">
    <property type="protein sequence ID" value="KAJ8398032.1"/>
    <property type="molecule type" value="Genomic_DNA"/>
</dbReference>
<feature type="compositionally biased region" description="Basic and acidic residues" evidence="1">
    <location>
        <begin position="935"/>
        <end position="959"/>
    </location>
</feature>
<name>A0AAD7S981_9TELE</name>
<dbReference type="CDD" id="cd00176">
    <property type="entry name" value="SPEC"/>
    <property type="match status" value="1"/>
</dbReference>
<dbReference type="AlphaFoldDB" id="A0AAD7S981"/>